<sequence length="72" mass="8189">MYTNAQDAIYGIQEASTVIRKVIVSQDKENNKLMDFILKRITMGEVPYSGGSLVDYTITYIKKLEEKLEGIN</sequence>
<reference evidence="1" key="1">
    <citation type="journal article" date="2015" name="Nature">
        <title>Complex archaea that bridge the gap between prokaryotes and eukaryotes.</title>
        <authorList>
            <person name="Spang A."/>
            <person name="Saw J.H."/>
            <person name="Jorgensen S.L."/>
            <person name="Zaremba-Niedzwiedzka K."/>
            <person name="Martijn J."/>
            <person name="Lind A.E."/>
            <person name="van Eijk R."/>
            <person name="Schleper C."/>
            <person name="Guy L."/>
            <person name="Ettema T.J."/>
        </authorList>
    </citation>
    <scope>NUCLEOTIDE SEQUENCE</scope>
</reference>
<accession>A0A0F9KLG1</accession>
<name>A0A0F9KLG1_9ZZZZ</name>
<organism evidence="1">
    <name type="scientific">marine sediment metagenome</name>
    <dbReference type="NCBI Taxonomy" id="412755"/>
    <lineage>
        <taxon>unclassified sequences</taxon>
        <taxon>metagenomes</taxon>
        <taxon>ecological metagenomes</taxon>
    </lineage>
</organism>
<comment type="caution">
    <text evidence="1">The sequence shown here is derived from an EMBL/GenBank/DDBJ whole genome shotgun (WGS) entry which is preliminary data.</text>
</comment>
<gene>
    <name evidence="1" type="ORF">LCGC14_1313990</name>
</gene>
<dbReference type="AlphaFoldDB" id="A0A0F9KLG1"/>
<proteinExistence type="predicted"/>
<evidence type="ECO:0000313" key="1">
    <source>
        <dbReference type="EMBL" id="KKM82994.1"/>
    </source>
</evidence>
<dbReference type="EMBL" id="LAZR01007782">
    <property type="protein sequence ID" value="KKM82994.1"/>
    <property type="molecule type" value="Genomic_DNA"/>
</dbReference>
<protein>
    <submittedName>
        <fullName evidence="1">Uncharacterized protein</fullName>
    </submittedName>
</protein>